<dbReference type="GO" id="GO:0004553">
    <property type="term" value="F:hydrolase activity, hydrolyzing O-glycosyl compounds"/>
    <property type="evidence" value="ECO:0007669"/>
    <property type="project" value="UniProtKB-ARBA"/>
</dbReference>
<dbReference type="SUPFAM" id="SSF49899">
    <property type="entry name" value="Concanavalin A-like lectins/glucanases"/>
    <property type="match status" value="1"/>
</dbReference>
<evidence type="ECO:0000313" key="2">
    <source>
        <dbReference type="EMBL" id="NYA71901.1"/>
    </source>
</evidence>
<feature type="domain" description="Fibronectin type-III" evidence="1">
    <location>
        <begin position="269"/>
        <end position="364"/>
    </location>
</feature>
<dbReference type="RefSeq" id="WP_176006708.1">
    <property type="nucleotide sequence ID" value="NZ_JABWMI010000014.1"/>
</dbReference>
<evidence type="ECO:0000313" key="3">
    <source>
        <dbReference type="Proteomes" id="UP000535020"/>
    </source>
</evidence>
<dbReference type="Gene3D" id="2.60.40.10">
    <property type="entry name" value="Immunoglobulins"/>
    <property type="match status" value="1"/>
</dbReference>
<dbReference type="Proteomes" id="UP000535020">
    <property type="component" value="Unassembled WGS sequence"/>
</dbReference>
<organism evidence="2 3">
    <name type="scientific">Flavobacterium agri</name>
    <dbReference type="NCBI Taxonomy" id="2743471"/>
    <lineage>
        <taxon>Bacteria</taxon>
        <taxon>Pseudomonadati</taxon>
        <taxon>Bacteroidota</taxon>
        <taxon>Flavobacteriia</taxon>
        <taxon>Flavobacteriales</taxon>
        <taxon>Flavobacteriaceae</taxon>
        <taxon>Flavobacterium</taxon>
    </lineage>
</organism>
<dbReference type="GO" id="GO:0005975">
    <property type="term" value="P:carbohydrate metabolic process"/>
    <property type="evidence" value="ECO:0007669"/>
    <property type="project" value="UniProtKB-ARBA"/>
</dbReference>
<dbReference type="Gene3D" id="2.60.120.200">
    <property type="match status" value="2"/>
</dbReference>
<dbReference type="SUPFAM" id="SSF49265">
    <property type="entry name" value="Fibronectin type III"/>
    <property type="match status" value="1"/>
</dbReference>
<dbReference type="InterPro" id="IPR036116">
    <property type="entry name" value="FN3_sf"/>
</dbReference>
<dbReference type="InterPro" id="IPR013783">
    <property type="entry name" value="Ig-like_fold"/>
</dbReference>
<keyword evidence="3" id="KW-1185">Reference proteome</keyword>
<sequence length="1509" mass="158628">MAPSGLALTAGSATSNGGTFTWTATSPAPSNGYQYYFSTSATPPNGATTPSGTSASASATINTMTSGSTNYVWVRSDCGGSYSSWTGPVSVTTLCAPAVEEYFNFFDQSGPDYIYTAPAIQPCHSIQNAGAANNWYTTATPSVVDGFYDEHLEYNAHASQTANAWWYTTGVTLTAGKTYQLSYLYGGSTNFSFLTNKMEVKIGSAPYNSFMTTLIDDHPNIKHGAQYNYVNFTVPSSGTYYLGFHAYSAANMGKIFLDEIQLVEGICIQPTGVTVTSLSATAATIIWNAPTPAPAGGYAYYLSTSPTPPGNNTTPTGFTSAGTTVVNLPGLTGNTGYYFWVRGNCNAGDYSMWSAVTNFTTPVLPPYCFPTTGQTNPGYISNVTTTNAVANINNSSAWTSPGNVDYTSQTIIEAQGGSFDFSVGLDDGVGSAGIAGGVGVAVFVDWNNDGDFVDAGEQPFTTLSYTGGTQGTVTGTVNVPGGATLGVKRMRVLIDWNDATPAPCVFAGSGELEDYSIKVVVAPPPLTLSSTSQTQCAGTTTASTVTITSGLGSYDTFTWSPAGGVSGTASTGYTFNNGSTVTYTLTATQTSGDYSVNTAQFTYVANALPTPITITSTPTGAGMCQGGTAVQLTASGGVVSGLPILSENFNSGAPGWTTVNNATGGTPANSAWTIRPDGFAPLGPSWFGTIIHSNDASSFMFSDSDSQGIGSNTNNELISPVFSLAGFTAASLSFWHFYRQWTPSTATVEISTNGGGTYTQLPGLIYTNVNQGANANFAQVVADLGAYLGQTNLRIRFKWVATWGWGWAIDNFLVSGNATSAITWSPTTGLFTDALHTNAYTGGGTTTVYAWPNTTTTYTASASTPSPVCSTTTTQAVTVTPIVAGTISSDQNVCSGNVTNIVLTGQSGTIATWQSSTNPAFSTPTNIPGSAGATTLTGAMLGPVNATTYIRVQITNGTCTFYTNTVTLTVDSTTWTTGWSNGLPTAGKRVVFNGNYTSTGDINACSVAVISGNVSIQPGHSLIVENQVNVTGGQLIFESDASLVQISDAAVNTGAITYKRETTPMRVYDYTYWSAPLSGMNLDDVSPDTRFDKYHQFNVATGQFQTIPDTSIMTPGRGYIMRAPDGWPSVPTVFTSVMTMGPANNGVITYPVSLSAPATNLNLLGNPYPSALDADDFLTNPTNAGLINGTIYFWTHNTGITNQQYNNNDYASYNLLGGTAAANLGSGNNSAPTKNIAAGNSFFATATANGSVVFNNSMRLAGSNDNFYRPAAAKNAQMPNVLEKHRIWLNMTGAASTAFKQTLVGYVTNATVGMDRDFDGDAIESMNSINFYSLVETTKLTIQGRPLPFDTYDQVPMGYRANVAGTYSIAISSVDGLFADDSQNIYLEDLLLGTIHDLKSGAYSFATATGEVNNRFVLRFTTQQLQVGDPVFNTNSVIVFEKDDVIHINSGNAVMDNVKIFDTRGRLVFEKKNVGSTETEIAHLGAADQVLIVQVTSVDGIVVNKKIIH</sequence>
<name>A0A7Y8Y3M3_9FLAO</name>
<dbReference type="PROSITE" id="PS50853">
    <property type="entry name" value="FN3"/>
    <property type="match status" value="2"/>
</dbReference>
<proteinExistence type="predicted"/>
<dbReference type="InterPro" id="IPR013320">
    <property type="entry name" value="ConA-like_dom_sf"/>
</dbReference>
<accession>A0A7Y8Y3M3</accession>
<gene>
    <name evidence="2" type="ORF">HZF10_13310</name>
</gene>
<dbReference type="CDD" id="cd00063">
    <property type="entry name" value="FN3"/>
    <property type="match status" value="1"/>
</dbReference>
<evidence type="ECO:0000259" key="1">
    <source>
        <dbReference type="PROSITE" id="PS50853"/>
    </source>
</evidence>
<feature type="domain" description="Fibronectin type-III" evidence="1">
    <location>
        <begin position="2"/>
        <end position="96"/>
    </location>
</feature>
<reference evidence="2 3" key="1">
    <citation type="submission" date="2020-07" db="EMBL/GenBank/DDBJ databases">
        <authorList>
            <person name="Sun Q."/>
        </authorList>
    </citation>
    <scope>NUCLEOTIDE SEQUENCE [LARGE SCALE GENOMIC DNA]</scope>
    <source>
        <strain evidence="2 3">MAH-1</strain>
    </source>
</reference>
<dbReference type="NCBIfam" id="NF033708">
    <property type="entry name" value="T9SS_Cterm_ChiA"/>
    <property type="match status" value="1"/>
</dbReference>
<dbReference type="InterPro" id="IPR045474">
    <property type="entry name" value="GEVED"/>
</dbReference>
<comment type="caution">
    <text evidence="2">The sequence shown here is derived from an EMBL/GenBank/DDBJ whole genome shotgun (WGS) entry which is preliminary data.</text>
</comment>
<dbReference type="Pfam" id="PF20009">
    <property type="entry name" value="GEVED"/>
    <property type="match status" value="1"/>
</dbReference>
<protein>
    <submittedName>
        <fullName evidence="2">T9SS sorting signal type C domain-containing protein</fullName>
    </submittedName>
</protein>
<dbReference type="EMBL" id="JACBJI010000005">
    <property type="protein sequence ID" value="NYA71901.1"/>
    <property type="molecule type" value="Genomic_DNA"/>
</dbReference>
<dbReference type="SMART" id="SM00060">
    <property type="entry name" value="FN3"/>
    <property type="match status" value="2"/>
</dbReference>
<dbReference type="InterPro" id="IPR003961">
    <property type="entry name" value="FN3_dom"/>
</dbReference>